<dbReference type="Gene3D" id="1.20.58.60">
    <property type="match status" value="1"/>
</dbReference>
<organism evidence="2 3">
    <name type="scientific">Strongylus vulgaris</name>
    <name type="common">Blood worm</name>
    <dbReference type="NCBI Taxonomy" id="40348"/>
    <lineage>
        <taxon>Eukaryota</taxon>
        <taxon>Metazoa</taxon>
        <taxon>Ecdysozoa</taxon>
        <taxon>Nematoda</taxon>
        <taxon>Chromadorea</taxon>
        <taxon>Rhabditida</taxon>
        <taxon>Rhabditina</taxon>
        <taxon>Rhabditomorpha</taxon>
        <taxon>Strongyloidea</taxon>
        <taxon>Strongylidae</taxon>
        <taxon>Strongylus</taxon>
    </lineage>
</organism>
<dbReference type="Pfam" id="PF25075">
    <property type="entry name" value="DUF7799"/>
    <property type="match status" value="1"/>
</dbReference>
<keyword evidence="3" id="KW-1185">Reference proteome</keyword>
<evidence type="ECO:0000313" key="2">
    <source>
        <dbReference type="EMBL" id="VDM77303.1"/>
    </source>
</evidence>
<dbReference type="OrthoDB" id="114660at2759"/>
<dbReference type="Proteomes" id="UP000270094">
    <property type="component" value="Unassembled WGS sequence"/>
</dbReference>
<proteinExistence type="predicted"/>
<feature type="domain" description="DUF7799" evidence="1">
    <location>
        <begin position="158"/>
        <end position="249"/>
    </location>
</feature>
<evidence type="ECO:0000313" key="3">
    <source>
        <dbReference type="Proteomes" id="UP000270094"/>
    </source>
</evidence>
<accession>A0A3P7J9H1</accession>
<reference evidence="2 3" key="1">
    <citation type="submission" date="2018-11" db="EMBL/GenBank/DDBJ databases">
        <authorList>
            <consortium name="Pathogen Informatics"/>
        </authorList>
    </citation>
    <scope>NUCLEOTIDE SEQUENCE [LARGE SCALE GENOMIC DNA]</scope>
</reference>
<dbReference type="SUPFAM" id="SSF46966">
    <property type="entry name" value="Spectrin repeat"/>
    <property type="match status" value="1"/>
</dbReference>
<name>A0A3P7J9H1_STRVU</name>
<dbReference type="InterPro" id="IPR056701">
    <property type="entry name" value="DUF7799"/>
</dbReference>
<dbReference type="AlphaFoldDB" id="A0A3P7J9H1"/>
<protein>
    <recommendedName>
        <fullName evidence="1">DUF7799 domain-containing protein</fullName>
    </recommendedName>
</protein>
<sequence length="249" mass="27250">MVAVVCLDVQLTNSIQINGDARPNGDSAREGEEVSTTTLSTIAVRAGDHASIVVALLKSVGYLQLRVDEMKPGLLAIGGSSEEAAALLQIHDDLMARLKDKEDQVTAVLTRAEGLSSEKQAKEAIVYDDMAKCLREAWQGLNKQLLLRGYLLRETLKFYQLAQHHEQLVNTVTDALRRLMSSENGEDTTIAAKKIERTVNELIETTAQAVDVGSSVIAQIRTLGQLSDDPQRPQETLNACVLVEKVMLR</sequence>
<dbReference type="EMBL" id="UYYB01098901">
    <property type="protein sequence ID" value="VDM77303.1"/>
    <property type="molecule type" value="Genomic_DNA"/>
</dbReference>
<gene>
    <name evidence="2" type="ORF">SVUK_LOCUS12301</name>
</gene>
<evidence type="ECO:0000259" key="1">
    <source>
        <dbReference type="Pfam" id="PF25075"/>
    </source>
</evidence>